<dbReference type="SUPFAM" id="SSF81301">
    <property type="entry name" value="Nucleotidyltransferase"/>
    <property type="match status" value="1"/>
</dbReference>
<dbReference type="GO" id="GO:0043023">
    <property type="term" value="F:ribosomal large subunit binding"/>
    <property type="evidence" value="ECO:0007669"/>
    <property type="project" value="TreeGrafter"/>
</dbReference>
<comment type="caution">
    <text evidence="3">The sequence shown here is derived from an EMBL/GenBank/DDBJ whole genome shotgun (WGS) entry which is preliminary data.</text>
</comment>
<comment type="subunit">
    <text evidence="2">Interacts with ribosomal protein uL14 (rplN).</text>
</comment>
<keyword evidence="2" id="KW-0963">Cytoplasm</keyword>
<dbReference type="Pfam" id="PF02410">
    <property type="entry name" value="RsfS"/>
    <property type="match status" value="1"/>
</dbReference>
<dbReference type="NCBIfam" id="TIGR00090">
    <property type="entry name" value="rsfS_iojap_ybeB"/>
    <property type="match status" value="1"/>
</dbReference>
<evidence type="ECO:0000313" key="3">
    <source>
        <dbReference type="EMBL" id="RZV39559.1"/>
    </source>
</evidence>
<dbReference type="GO" id="GO:0090071">
    <property type="term" value="P:negative regulation of ribosome biogenesis"/>
    <property type="evidence" value="ECO:0007669"/>
    <property type="project" value="UniProtKB-UniRule"/>
</dbReference>
<dbReference type="GO" id="GO:0005737">
    <property type="term" value="C:cytoplasm"/>
    <property type="evidence" value="ECO:0007669"/>
    <property type="project" value="UniProtKB-SubCell"/>
</dbReference>
<dbReference type="Gene3D" id="3.30.460.10">
    <property type="entry name" value="Beta Polymerase, domain 2"/>
    <property type="match status" value="1"/>
</dbReference>
<dbReference type="GO" id="GO:0017148">
    <property type="term" value="P:negative regulation of translation"/>
    <property type="evidence" value="ECO:0007669"/>
    <property type="project" value="UniProtKB-UniRule"/>
</dbReference>
<dbReference type="InterPro" id="IPR043519">
    <property type="entry name" value="NT_sf"/>
</dbReference>
<dbReference type="AlphaFoldDB" id="A0A520XED6"/>
<organism evidence="3 4">
    <name type="scientific">Candidatus Acidulodesulfobacterium acidiphilum</name>
    <dbReference type="NCBI Taxonomy" id="2597224"/>
    <lineage>
        <taxon>Bacteria</taxon>
        <taxon>Deltaproteobacteria</taxon>
        <taxon>Candidatus Acidulodesulfobacterales</taxon>
        <taxon>Candidatus Acidulodesulfobacterium</taxon>
    </lineage>
</organism>
<keyword evidence="2" id="KW-0678">Repressor</keyword>
<name>A0A520XED6_9DELT</name>
<comment type="subcellular location">
    <subcellularLocation>
        <location evidence="2">Cytoplasm</location>
    </subcellularLocation>
</comment>
<evidence type="ECO:0000256" key="1">
    <source>
        <dbReference type="ARBA" id="ARBA00010574"/>
    </source>
</evidence>
<evidence type="ECO:0000256" key="2">
    <source>
        <dbReference type="HAMAP-Rule" id="MF_01477"/>
    </source>
</evidence>
<dbReference type="Proteomes" id="UP000322454">
    <property type="component" value="Unassembled WGS sequence"/>
</dbReference>
<dbReference type="GO" id="GO:0042256">
    <property type="term" value="P:cytosolic ribosome assembly"/>
    <property type="evidence" value="ECO:0007669"/>
    <property type="project" value="UniProtKB-UniRule"/>
</dbReference>
<comment type="function">
    <text evidence="2">Functions as a ribosomal silencing factor. Interacts with ribosomal protein uL14 (rplN), blocking formation of intersubunit bridge B8. Prevents association of the 30S and 50S ribosomal subunits and the formation of functional ribosomes, thus repressing translation.</text>
</comment>
<keyword evidence="2" id="KW-0810">Translation regulation</keyword>
<evidence type="ECO:0000313" key="4">
    <source>
        <dbReference type="Proteomes" id="UP000322454"/>
    </source>
</evidence>
<dbReference type="PANTHER" id="PTHR21043">
    <property type="entry name" value="IOJAP SUPERFAMILY ORTHOLOG"/>
    <property type="match status" value="1"/>
</dbReference>
<sequence>MNQNRKPLKRTNKDVRAVINFLLEKKARDIIVLDVRKISSITDFIFVASGSSDRHLNTIADNLLSSFKQKPLGQEGISTPGARWIVIDYGGIMVHLIHDDLRNYYNIEGLWPEAKELIVESSFGETLNVN</sequence>
<dbReference type="InterPro" id="IPR004394">
    <property type="entry name" value="Iojap/RsfS/C7orf30"/>
</dbReference>
<protein>
    <recommendedName>
        <fullName evidence="2">Ribosomal silencing factor RsfS</fullName>
    </recommendedName>
</protein>
<gene>
    <name evidence="2 3" type="primary">rsfS</name>
    <name evidence="3" type="ORF">EVJ48_04250</name>
</gene>
<reference evidence="3 4" key="1">
    <citation type="submission" date="2019-01" db="EMBL/GenBank/DDBJ databases">
        <title>Insights into ecological role of a new deltaproteobacterial order Candidatus Sinidesulfobacterales (Sva0485) by metagenomics and metatranscriptomics.</title>
        <authorList>
            <person name="Tan S."/>
            <person name="Liu J."/>
            <person name="Fang Y."/>
            <person name="Hedlund B."/>
            <person name="Lian Z.-H."/>
            <person name="Huang L.-Y."/>
            <person name="Li J.-T."/>
            <person name="Huang L.-N."/>
            <person name="Li W.-J."/>
            <person name="Jiang H.-C."/>
            <person name="Dong H.-L."/>
            <person name="Shu W.-S."/>
        </authorList>
    </citation>
    <scope>NUCLEOTIDE SEQUENCE [LARGE SCALE GENOMIC DNA]</scope>
    <source>
        <strain evidence="3">AP4</strain>
    </source>
</reference>
<dbReference type="PANTHER" id="PTHR21043:SF0">
    <property type="entry name" value="MITOCHONDRIAL ASSEMBLY OF RIBOSOMAL LARGE SUBUNIT PROTEIN 1"/>
    <property type="match status" value="1"/>
</dbReference>
<accession>A0A520XED6</accession>
<proteinExistence type="inferred from homology"/>
<dbReference type="HAMAP" id="MF_01477">
    <property type="entry name" value="Iojap_RsfS"/>
    <property type="match status" value="1"/>
</dbReference>
<comment type="similarity">
    <text evidence="1 2">Belongs to the Iojap/RsfS family.</text>
</comment>
<dbReference type="EMBL" id="SHMQ01000009">
    <property type="protein sequence ID" value="RZV39559.1"/>
    <property type="molecule type" value="Genomic_DNA"/>
</dbReference>